<name>A0A1Y0V470_9PROT</name>
<dbReference type="AlphaFoldDB" id="A0A1Y0V470"/>
<organism evidence="1 2">
    <name type="scientific">Acetobacter ascendens</name>
    <dbReference type="NCBI Taxonomy" id="481146"/>
    <lineage>
        <taxon>Bacteria</taxon>
        <taxon>Pseudomonadati</taxon>
        <taxon>Pseudomonadota</taxon>
        <taxon>Alphaproteobacteria</taxon>
        <taxon>Acetobacterales</taxon>
        <taxon>Acetobacteraceae</taxon>
        <taxon>Acetobacter</taxon>
    </lineage>
</organism>
<evidence type="ECO:0000313" key="2">
    <source>
        <dbReference type="Proteomes" id="UP000195633"/>
    </source>
</evidence>
<proteinExistence type="predicted"/>
<reference evidence="1 2" key="1">
    <citation type="submission" date="2017-05" db="EMBL/GenBank/DDBJ databases">
        <title>Genome sequence of Acetobacter pasteurianus subsp. ascendens strain SRCM101447.</title>
        <authorList>
            <person name="Cho S.H."/>
        </authorList>
    </citation>
    <scope>NUCLEOTIDE SEQUENCE [LARGE SCALE GENOMIC DNA]</scope>
    <source>
        <strain evidence="1 2">SRCM101447</strain>
    </source>
</reference>
<evidence type="ECO:0000313" key="1">
    <source>
        <dbReference type="EMBL" id="ARW10876.1"/>
    </source>
</evidence>
<accession>A0A1Y0V470</accession>
<protein>
    <submittedName>
        <fullName evidence="1">Uncharacterized protein</fullName>
    </submittedName>
</protein>
<sequence>MEHSFLDGFDNAPDLFLDFHLFHLPDIGIGPTLAIQTVGLFRIGAHRLGRDLRCHHPVLEAGEHPAFQIRAGDRPAVGAGTIGDVGRAGEAVGTAQCVRASTLAAEQQTRQQGFRPACAVEPVALVVGANSLGDVDVFLGNDALSRLGRLPECVIDDPQFGHVCDHPI</sequence>
<gene>
    <name evidence="1" type="ORF">S101447_01814</name>
</gene>
<dbReference type="EMBL" id="CP021524">
    <property type="protein sequence ID" value="ARW10876.1"/>
    <property type="molecule type" value="Genomic_DNA"/>
</dbReference>
<dbReference type="Proteomes" id="UP000195633">
    <property type="component" value="Chromosome"/>
</dbReference>